<dbReference type="Proteomes" id="UP001062846">
    <property type="component" value="Chromosome 13"/>
</dbReference>
<keyword evidence="2" id="KW-1185">Reference proteome</keyword>
<gene>
    <name evidence="1" type="ORF">RHMOL_Rhmol13G0131400</name>
</gene>
<organism evidence="1 2">
    <name type="scientific">Rhododendron molle</name>
    <name type="common">Chinese azalea</name>
    <name type="synonym">Azalea mollis</name>
    <dbReference type="NCBI Taxonomy" id="49168"/>
    <lineage>
        <taxon>Eukaryota</taxon>
        <taxon>Viridiplantae</taxon>
        <taxon>Streptophyta</taxon>
        <taxon>Embryophyta</taxon>
        <taxon>Tracheophyta</taxon>
        <taxon>Spermatophyta</taxon>
        <taxon>Magnoliopsida</taxon>
        <taxon>eudicotyledons</taxon>
        <taxon>Gunneridae</taxon>
        <taxon>Pentapetalae</taxon>
        <taxon>asterids</taxon>
        <taxon>Ericales</taxon>
        <taxon>Ericaceae</taxon>
        <taxon>Ericoideae</taxon>
        <taxon>Rhodoreae</taxon>
        <taxon>Rhododendron</taxon>
    </lineage>
</organism>
<name>A0ACC0L786_RHOML</name>
<comment type="caution">
    <text evidence="1">The sequence shown here is derived from an EMBL/GenBank/DDBJ whole genome shotgun (WGS) entry which is preliminary data.</text>
</comment>
<evidence type="ECO:0000313" key="2">
    <source>
        <dbReference type="Proteomes" id="UP001062846"/>
    </source>
</evidence>
<evidence type="ECO:0000313" key="1">
    <source>
        <dbReference type="EMBL" id="KAI8524199.1"/>
    </source>
</evidence>
<sequence length="71" mass="7969">MRGIIGEKPNYRKITINRSLCTKINENRSILICTTPVLGIDHISLLKSGIALWFVIEVIKCLGVKEGFQVL</sequence>
<protein>
    <submittedName>
        <fullName evidence="1">Uncharacterized protein</fullName>
    </submittedName>
</protein>
<proteinExistence type="predicted"/>
<accession>A0ACC0L786</accession>
<reference evidence="1" key="1">
    <citation type="submission" date="2022-02" db="EMBL/GenBank/DDBJ databases">
        <title>Plant Genome Project.</title>
        <authorList>
            <person name="Zhang R.-G."/>
        </authorList>
    </citation>
    <scope>NUCLEOTIDE SEQUENCE</scope>
    <source>
        <strain evidence="1">AT1</strain>
    </source>
</reference>
<dbReference type="EMBL" id="CM046400">
    <property type="protein sequence ID" value="KAI8524199.1"/>
    <property type="molecule type" value="Genomic_DNA"/>
</dbReference>